<reference evidence="1" key="1">
    <citation type="submission" date="2021-01" db="EMBL/GenBank/DDBJ databases">
        <authorList>
            <person name="Sun Q."/>
        </authorList>
    </citation>
    <scope>NUCLEOTIDE SEQUENCE</scope>
    <source>
        <strain evidence="1">YIM B02566</strain>
    </source>
</reference>
<organism evidence="1 2">
    <name type="scientific">Taklimakanibacter albus</name>
    <dbReference type="NCBI Taxonomy" id="2800327"/>
    <lineage>
        <taxon>Bacteria</taxon>
        <taxon>Pseudomonadati</taxon>
        <taxon>Pseudomonadota</taxon>
        <taxon>Alphaproteobacteria</taxon>
        <taxon>Hyphomicrobiales</taxon>
        <taxon>Aestuariivirgaceae</taxon>
        <taxon>Taklimakanibacter</taxon>
    </lineage>
</organism>
<name>A0ACC5RCV7_9HYPH</name>
<dbReference type="Proteomes" id="UP000616151">
    <property type="component" value="Unassembled WGS sequence"/>
</dbReference>
<keyword evidence="2" id="KW-1185">Reference proteome</keyword>
<accession>A0ACC5RCV7</accession>
<gene>
    <name evidence="1" type="ORF">JHL16_29070</name>
</gene>
<evidence type="ECO:0000313" key="2">
    <source>
        <dbReference type="Proteomes" id="UP000616151"/>
    </source>
</evidence>
<proteinExistence type="predicted"/>
<evidence type="ECO:0000313" key="1">
    <source>
        <dbReference type="EMBL" id="MBK1870452.1"/>
    </source>
</evidence>
<sequence length="47" mass="5260">MAKAARFCQGKQGRCRTGILAWVENYCKSIGYWAQLGLENLPEMPAV</sequence>
<comment type="caution">
    <text evidence="1">The sequence shown here is derived from an EMBL/GenBank/DDBJ whole genome shotgun (WGS) entry which is preliminary data.</text>
</comment>
<protein>
    <submittedName>
        <fullName evidence="1">Uncharacterized protein</fullName>
    </submittedName>
</protein>
<dbReference type="EMBL" id="JAENHL010000008">
    <property type="protein sequence ID" value="MBK1870452.1"/>
    <property type="molecule type" value="Genomic_DNA"/>
</dbReference>